<reference evidence="3 4" key="1">
    <citation type="submission" date="2023-08" db="EMBL/GenBank/DDBJ databases">
        <title>Helicovermis profunda gen. nov., sp. nov., a novel mesophilic, fermentative bacterium within the Bacillota from a deep-sea hydrothermal vent chimney.</title>
        <authorList>
            <person name="Miyazaki U."/>
            <person name="Mizutani D."/>
            <person name="Hashimoto Y."/>
            <person name="Tame A."/>
            <person name="Sawayama S."/>
            <person name="Miyazaki J."/>
            <person name="Takai K."/>
            <person name="Nakagawa S."/>
        </authorList>
    </citation>
    <scope>NUCLEOTIDE SEQUENCE [LARGE SCALE GENOMIC DNA]</scope>
    <source>
        <strain evidence="3 4">S502</strain>
    </source>
</reference>
<feature type="domain" description="HD-GYP" evidence="2">
    <location>
        <begin position="113"/>
        <end position="307"/>
    </location>
</feature>
<dbReference type="PROSITE" id="PS51831">
    <property type="entry name" value="HD"/>
    <property type="match status" value="1"/>
</dbReference>
<dbReference type="InterPro" id="IPR006675">
    <property type="entry name" value="HDIG_dom"/>
</dbReference>
<proteinExistence type="predicted"/>
<dbReference type="InterPro" id="IPR006674">
    <property type="entry name" value="HD_domain"/>
</dbReference>
<evidence type="ECO:0008006" key="5">
    <source>
        <dbReference type="Google" id="ProtNLM"/>
    </source>
</evidence>
<dbReference type="InterPro" id="IPR003607">
    <property type="entry name" value="HD/PDEase_dom"/>
</dbReference>
<dbReference type="Proteomes" id="UP001321786">
    <property type="component" value="Chromosome"/>
</dbReference>
<dbReference type="Pfam" id="PF13487">
    <property type="entry name" value="HD_5"/>
    <property type="match status" value="1"/>
</dbReference>
<evidence type="ECO:0000259" key="1">
    <source>
        <dbReference type="PROSITE" id="PS51831"/>
    </source>
</evidence>
<dbReference type="EMBL" id="AP028654">
    <property type="protein sequence ID" value="BEP28411.1"/>
    <property type="molecule type" value="Genomic_DNA"/>
</dbReference>
<dbReference type="AlphaFoldDB" id="A0AAU9E1I8"/>
<dbReference type="CDD" id="cd00077">
    <property type="entry name" value="HDc"/>
    <property type="match status" value="1"/>
</dbReference>
<name>A0AAU9E1I8_9FIRM</name>
<evidence type="ECO:0000259" key="2">
    <source>
        <dbReference type="PROSITE" id="PS51832"/>
    </source>
</evidence>
<dbReference type="InterPro" id="IPR037522">
    <property type="entry name" value="HD_GYP_dom"/>
</dbReference>
<accession>A0AAU9E1I8</accession>
<gene>
    <name evidence="3" type="ORF">HLPR_07420</name>
</gene>
<dbReference type="KEGG" id="hprf:HLPR_07420"/>
<dbReference type="PANTHER" id="PTHR43155">
    <property type="entry name" value="CYCLIC DI-GMP PHOSPHODIESTERASE PA4108-RELATED"/>
    <property type="match status" value="1"/>
</dbReference>
<sequence>MIEGLNIYKKDEYIDNFVQDAAELRLLGKGDGTEIMLQKIKKNETFFINPCDSSDTMEFFYILNGEIDSFDNKYTKLVNGDYFFTHDLKSIVQFKTLTEVTLLYISTKPLFHFLSTIIKELTKLAREVEKKDMYTHSHIKRVEEYAIKIANKLNLPEESIENIAFASLFHDIGKIDTPDEILKKPSALTKEEYDIIKKHPIRGAEIVEKTYYKKVCKIISQHHEKLDGSGYPFALKGEEIMIEARIIAVADAFDAMITDRPYRKGLSYKEAISELKKYSGIHFDANIVIVFINILLNEKIITESDTM</sequence>
<dbReference type="RefSeq" id="WP_338536732.1">
    <property type="nucleotide sequence ID" value="NZ_AP028654.1"/>
</dbReference>
<keyword evidence="4" id="KW-1185">Reference proteome</keyword>
<dbReference type="PROSITE" id="PS51832">
    <property type="entry name" value="HD_GYP"/>
    <property type="match status" value="1"/>
</dbReference>
<dbReference type="SMART" id="SM00471">
    <property type="entry name" value="HDc"/>
    <property type="match status" value="1"/>
</dbReference>
<feature type="domain" description="HD" evidence="1">
    <location>
        <begin position="135"/>
        <end position="256"/>
    </location>
</feature>
<evidence type="ECO:0000313" key="3">
    <source>
        <dbReference type="EMBL" id="BEP28411.1"/>
    </source>
</evidence>
<protein>
    <recommendedName>
        <fullName evidence="5">HD-GYP domain-containing protein</fullName>
    </recommendedName>
</protein>
<dbReference type="NCBIfam" id="TIGR00277">
    <property type="entry name" value="HDIG"/>
    <property type="match status" value="1"/>
</dbReference>
<dbReference type="SUPFAM" id="SSF109604">
    <property type="entry name" value="HD-domain/PDEase-like"/>
    <property type="match status" value="1"/>
</dbReference>
<organism evidence="3 4">
    <name type="scientific">Helicovermis profundi</name>
    <dbReference type="NCBI Taxonomy" id="3065157"/>
    <lineage>
        <taxon>Bacteria</taxon>
        <taxon>Bacillati</taxon>
        <taxon>Bacillota</taxon>
        <taxon>Clostridia</taxon>
        <taxon>Helicovermis</taxon>
    </lineage>
</organism>
<dbReference type="Gene3D" id="1.10.3210.10">
    <property type="entry name" value="Hypothetical protein af1432"/>
    <property type="match status" value="1"/>
</dbReference>
<evidence type="ECO:0000313" key="4">
    <source>
        <dbReference type="Proteomes" id="UP001321786"/>
    </source>
</evidence>